<dbReference type="Pfam" id="PF00512">
    <property type="entry name" value="HisKA"/>
    <property type="match status" value="1"/>
</dbReference>
<dbReference type="GO" id="GO:0000155">
    <property type="term" value="F:phosphorelay sensor kinase activity"/>
    <property type="evidence" value="ECO:0007669"/>
    <property type="project" value="InterPro"/>
</dbReference>
<feature type="region of interest" description="Disordered" evidence="3">
    <location>
        <begin position="321"/>
        <end position="349"/>
    </location>
</feature>
<reference evidence="5 6" key="1">
    <citation type="submission" date="2014-04" db="EMBL/GenBank/DDBJ databases">
        <title>A comprehensive comparison of genomes of Erythrobacter spp. strains.</title>
        <authorList>
            <person name="Zheng Q."/>
        </authorList>
    </citation>
    <scope>NUCLEOTIDE SEQUENCE [LARGE SCALE GENOMIC DNA]</scope>
    <source>
        <strain evidence="5 6">DSM 6997</strain>
    </source>
</reference>
<sequence>MFFDDRLATVLRQRAQSDAMRRTQYRQLLDLLGAQATGARGPGRDPSLVAAAWMRMNKLAETLPSKDRARLIAEPGWRLRNPELVAHLANFEPEVASAALTRAQLPSEDWNALIPRLPVRARGFMRLRRDLPQDTEATLERLGIHDRGLPTPQPKPAEVGAETGPVAFDEEPLELGPLELGADDELPGANIPPEDIPNEPFVSAPLDPLPDEEGDPVEEASAPLRPIFFPKDRNKGGTAKPEETVEDKEFEPKPFTIEELREIAEEPLNINEPVTEDQVAEEKSLGEDFSQYEASTPNSPLRKGGRGEISALVERIANFQRAREETPAPGDADETASDADLSPTDRLMPRLPLGEEETVRSRIVRGFAFAADAAGRIEWAEDHAASMVVGTRLVAPARLQTSVTQNPLAMAFNQRQPMKSAPFHIEGAQAITGDWIVDAQPRFSQIGGFAGYVGRMRRPIEAAPTGPSPAQREADRIRQLLHELRTPVTAVQGYSEVIQQQLFGSAPHEYRALAAAIASDAARILSGFEELDRLAKFETGAMEVDEGQTDIAALANRIIRQLAQVLDARMAGIALDWHDDTPLFAAIGADNAESLMWRLLASVGGACAASETLEARLEDNGDFIRLTCELPMQLLGEEDLFAADVRPSGTAISPGLFGAGFALRLARAETRAGGGDLVRKSDSVILTLPRVSTARANAPGNTGPDFAAH</sequence>
<gene>
    <name evidence="5" type="ORF">EH31_06850</name>
</gene>
<dbReference type="eggNOG" id="COG0642">
    <property type="taxonomic scope" value="Bacteria"/>
</dbReference>
<dbReference type="OrthoDB" id="9813151at2"/>
<dbReference type="SMART" id="SM00388">
    <property type="entry name" value="HisKA"/>
    <property type="match status" value="1"/>
</dbReference>
<dbReference type="Proteomes" id="UP000027647">
    <property type="component" value="Unassembled WGS sequence"/>
</dbReference>
<protein>
    <recommendedName>
        <fullName evidence="2">histidine kinase</fullName>
        <ecNumber evidence="2">2.7.13.3</ecNumber>
    </recommendedName>
</protein>
<feature type="domain" description="Signal transduction histidine kinase dimerisation/phosphoacceptor" evidence="4">
    <location>
        <begin position="472"/>
        <end position="540"/>
    </location>
</feature>
<dbReference type="Gene3D" id="1.10.287.130">
    <property type="match status" value="1"/>
</dbReference>
<proteinExistence type="predicted"/>
<dbReference type="CDD" id="cd00082">
    <property type="entry name" value="HisKA"/>
    <property type="match status" value="1"/>
</dbReference>
<organism evidence="5 6">
    <name type="scientific">Erythrobacter longus</name>
    <dbReference type="NCBI Taxonomy" id="1044"/>
    <lineage>
        <taxon>Bacteria</taxon>
        <taxon>Pseudomonadati</taxon>
        <taxon>Pseudomonadota</taxon>
        <taxon>Alphaproteobacteria</taxon>
        <taxon>Sphingomonadales</taxon>
        <taxon>Erythrobacteraceae</taxon>
        <taxon>Erythrobacter/Porphyrobacter group</taxon>
        <taxon>Erythrobacter</taxon>
    </lineage>
</organism>
<feature type="region of interest" description="Disordered" evidence="3">
    <location>
        <begin position="178"/>
        <end position="249"/>
    </location>
</feature>
<evidence type="ECO:0000256" key="3">
    <source>
        <dbReference type="SAM" id="MobiDB-lite"/>
    </source>
</evidence>
<feature type="compositionally biased region" description="Acidic residues" evidence="3">
    <location>
        <begin position="209"/>
        <end position="218"/>
    </location>
</feature>
<evidence type="ECO:0000259" key="4">
    <source>
        <dbReference type="SMART" id="SM00388"/>
    </source>
</evidence>
<evidence type="ECO:0000256" key="1">
    <source>
        <dbReference type="ARBA" id="ARBA00000085"/>
    </source>
</evidence>
<dbReference type="EMBL" id="JMIW01000002">
    <property type="protein sequence ID" value="KEO90752.1"/>
    <property type="molecule type" value="Genomic_DNA"/>
</dbReference>
<evidence type="ECO:0000313" key="5">
    <source>
        <dbReference type="EMBL" id="KEO90752.1"/>
    </source>
</evidence>
<dbReference type="STRING" id="1044.EH31_06850"/>
<dbReference type="InterPro" id="IPR036097">
    <property type="entry name" value="HisK_dim/P_sf"/>
</dbReference>
<feature type="compositionally biased region" description="Basic and acidic residues" evidence="3">
    <location>
        <begin position="230"/>
        <end position="243"/>
    </location>
</feature>
<comment type="catalytic activity">
    <reaction evidence="1">
        <text>ATP + protein L-histidine = ADP + protein N-phospho-L-histidine.</text>
        <dbReference type="EC" id="2.7.13.3"/>
    </reaction>
</comment>
<comment type="caution">
    <text evidence="5">The sequence shown here is derived from an EMBL/GenBank/DDBJ whole genome shotgun (WGS) entry which is preliminary data.</text>
</comment>
<evidence type="ECO:0000256" key="2">
    <source>
        <dbReference type="ARBA" id="ARBA00012438"/>
    </source>
</evidence>
<dbReference type="RefSeq" id="WP_051699018.1">
    <property type="nucleotide sequence ID" value="NZ_JMIW01000002.1"/>
</dbReference>
<keyword evidence="6" id="KW-1185">Reference proteome</keyword>
<dbReference type="AlphaFoldDB" id="A0A074MYN7"/>
<evidence type="ECO:0000313" key="6">
    <source>
        <dbReference type="Proteomes" id="UP000027647"/>
    </source>
</evidence>
<dbReference type="EC" id="2.7.13.3" evidence="2"/>
<name>A0A074MYN7_ERYLO</name>
<accession>A0A074MYN7</accession>
<dbReference type="InterPro" id="IPR003661">
    <property type="entry name" value="HisK_dim/P_dom"/>
</dbReference>
<dbReference type="SUPFAM" id="SSF47384">
    <property type="entry name" value="Homodimeric domain of signal transducing histidine kinase"/>
    <property type="match status" value="1"/>
</dbReference>
<feature type="region of interest" description="Disordered" evidence="3">
    <location>
        <begin position="264"/>
        <end position="305"/>
    </location>
</feature>